<dbReference type="EMBL" id="KN847336">
    <property type="protein sequence ID" value="KIW42252.1"/>
    <property type="molecule type" value="Genomic_DNA"/>
</dbReference>
<keyword evidence="3" id="KW-1185">Reference proteome</keyword>
<protein>
    <submittedName>
        <fullName evidence="2">Uncharacterized protein</fullName>
    </submittedName>
</protein>
<dbReference type="OrthoDB" id="5426872at2759"/>
<name>A0A0D2BXK5_9EURO</name>
<feature type="region of interest" description="Disordered" evidence="1">
    <location>
        <begin position="90"/>
        <end position="249"/>
    </location>
</feature>
<dbReference type="AlphaFoldDB" id="A0A0D2BXK5"/>
<proteinExistence type="predicted"/>
<feature type="compositionally biased region" description="Acidic residues" evidence="1">
    <location>
        <begin position="148"/>
        <end position="158"/>
    </location>
</feature>
<dbReference type="GeneID" id="27357890"/>
<dbReference type="RefSeq" id="XP_016262468.1">
    <property type="nucleotide sequence ID" value="XM_016406864.1"/>
</dbReference>
<feature type="compositionally biased region" description="Low complexity" evidence="1">
    <location>
        <begin position="90"/>
        <end position="101"/>
    </location>
</feature>
<feature type="compositionally biased region" description="Basic and acidic residues" evidence="1">
    <location>
        <begin position="231"/>
        <end position="249"/>
    </location>
</feature>
<gene>
    <name evidence="2" type="ORF">PV06_05816</name>
</gene>
<evidence type="ECO:0000313" key="2">
    <source>
        <dbReference type="EMBL" id="KIW42252.1"/>
    </source>
</evidence>
<sequence>MAGLNPLPPSHVHSTTRLSHAQAHSYLSSFLDQTEIDAAYRPDSTLSERGPQAVSTGSNPNLTLHHLKRILQGIEGKQIISTLELEPDGAGAADADAGGAATTSTKRPHGADDDNAKSAKRRQIHDSERGRAGPTDDEGDEPAITATEDLEDWQDAEEYALAQTEDNLDLTNEDRHPGADLPEPVDAEEEAELLNVQVEDDAGADSDTNARKPSSSKKDKDERKKLKKQRRKEEKTKSAEVKRRQATKD</sequence>
<feature type="compositionally biased region" description="Acidic residues" evidence="1">
    <location>
        <begin position="183"/>
        <end position="204"/>
    </location>
</feature>
<reference evidence="2 3" key="1">
    <citation type="submission" date="2015-01" db="EMBL/GenBank/DDBJ databases">
        <title>The Genome Sequence of Exophiala oligosperma CBS72588.</title>
        <authorList>
            <consortium name="The Broad Institute Genomics Platform"/>
            <person name="Cuomo C."/>
            <person name="de Hoog S."/>
            <person name="Gorbushina A."/>
            <person name="Stielow B."/>
            <person name="Teixiera M."/>
            <person name="Abouelleil A."/>
            <person name="Chapman S.B."/>
            <person name="Priest M."/>
            <person name="Young S.K."/>
            <person name="Wortman J."/>
            <person name="Nusbaum C."/>
            <person name="Birren B."/>
        </authorList>
    </citation>
    <scope>NUCLEOTIDE SEQUENCE [LARGE SCALE GENOMIC DNA]</scope>
    <source>
        <strain evidence="2 3">CBS 72588</strain>
    </source>
</reference>
<evidence type="ECO:0000313" key="3">
    <source>
        <dbReference type="Proteomes" id="UP000053342"/>
    </source>
</evidence>
<dbReference type="Proteomes" id="UP000053342">
    <property type="component" value="Unassembled WGS sequence"/>
</dbReference>
<dbReference type="HOGENOM" id="CLU_076133_0_0_1"/>
<dbReference type="VEuPathDB" id="FungiDB:PV06_05816"/>
<evidence type="ECO:0000256" key="1">
    <source>
        <dbReference type="SAM" id="MobiDB-lite"/>
    </source>
</evidence>
<accession>A0A0D2BXK5</accession>
<organism evidence="2 3">
    <name type="scientific">Exophiala oligosperma</name>
    <dbReference type="NCBI Taxonomy" id="215243"/>
    <lineage>
        <taxon>Eukaryota</taxon>
        <taxon>Fungi</taxon>
        <taxon>Dikarya</taxon>
        <taxon>Ascomycota</taxon>
        <taxon>Pezizomycotina</taxon>
        <taxon>Eurotiomycetes</taxon>
        <taxon>Chaetothyriomycetidae</taxon>
        <taxon>Chaetothyriales</taxon>
        <taxon>Herpotrichiellaceae</taxon>
        <taxon>Exophiala</taxon>
    </lineage>
</organism>